<comment type="similarity">
    <text evidence="3 10">Belongs to the class II aldolase/RraA-like family.</text>
</comment>
<comment type="subunit">
    <text evidence="4 10">Homotrimer.</text>
</comment>
<comment type="catalytic activity">
    <reaction evidence="1 10">
        <text>4-hydroxy-4-methyl-2-oxoglutarate = 2 pyruvate</text>
        <dbReference type="Rhea" id="RHEA:22748"/>
        <dbReference type="ChEBI" id="CHEBI:15361"/>
        <dbReference type="ChEBI" id="CHEBI:58276"/>
        <dbReference type="EC" id="4.1.3.17"/>
    </reaction>
</comment>
<keyword evidence="6 10" id="KW-0456">Lyase</keyword>
<feature type="binding site" evidence="9">
    <location>
        <begin position="80"/>
        <end position="83"/>
    </location>
    <ligand>
        <name>substrate</name>
    </ligand>
</feature>
<evidence type="ECO:0000256" key="2">
    <source>
        <dbReference type="ARBA" id="ARBA00001968"/>
    </source>
</evidence>
<dbReference type="InterPro" id="IPR036704">
    <property type="entry name" value="RraA/RraA-like_sf"/>
</dbReference>
<feature type="binding site" evidence="9">
    <location>
        <position position="102"/>
    </location>
    <ligand>
        <name>substrate</name>
    </ligand>
</feature>
<feature type="binding site" evidence="9">
    <location>
        <position position="103"/>
    </location>
    <ligand>
        <name>Mg(2+)</name>
        <dbReference type="ChEBI" id="CHEBI:18420"/>
    </ligand>
</feature>
<keyword evidence="9" id="KW-0460">Magnesium</keyword>
<evidence type="ECO:0000313" key="11">
    <source>
        <dbReference type="EMBL" id="OHV97305.1"/>
    </source>
</evidence>
<comment type="cofactor">
    <cofactor evidence="2 10">
        <name>a divalent metal cation</name>
        <dbReference type="ChEBI" id="CHEBI:60240"/>
    </cofactor>
</comment>
<comment type="cofactor">
    <cofactor evidence="9">
        <name>Mg(2+)</name>
        <dbReference type="ChEBI" id="CHEBI:18420"/>
    </cofactor>
</comment>
<dbReference type="Pfam" id="PF03737">
    <property type="entry name" value="RraA-like"/>
    <property type="match status" value="1"/>
</dbReference>
<gene>
    <name evidence="11" type="ORF">AKG95_08605</name>
</gene>
<dbReference type="PANTHER" id="PTHR33254">
    <property type="entry name" value="4-HYDROXY-4-METHYL-2-OXOGLUTARATE ALDOLASE 3-RELATED"/>
    <property type="match status" value="1"/>
</dbReference>
<dbReference type="GO" id="GO:0046872">
    <property type="term" value="F:metal ion binding"/>
    <property type="evidence" value="ECO:0007669"/>
    <property type="project" value="UniProtKB-KW"/>
</dbReference>
<evidence type="ECO:0000256" key="4">
    <source>
        <dbReference type="ARBA" id="ARBA00011233"/>
    </source>
</evidence>
<dbReference type="InterPro" id="IPR005493">
    <property type="entry name" value="RraA/RraA-like"/>
</dbReference>
<dbReference type="NCBIfam" id="TIGR01935">
    <property type="entry name" value="NOT-MenG"/>
    <property type="match status" value="1"/>
</dbReference>
<comment type="function">
    <text evidence="7 10">Catalyzes the aldol cleavage of 4-hydroxy-4-methyl-2-oxoglutarate (HMG) into 2 molecules of pyruvate. Also contains a secondary oxaloacetate (OAA) decarboxylase activity due to the common pyruvate enolate transition state formed following C-C bond cleavage in the retro-aldol and decarboxylation reactions.</text>
</comment>
<dbReference type="GO" id="GO:0047443">
    <property type="term" value="F:4-hydroxy-4-methyl-2-oxoglutarate aldolase activity"/>
    <property type="evidence" value="ECO:0007669"/>
    <property type="project" value="UniProtKB-EC"/>
</dbReference>
<dbReference type="AlphaFoldDB" id="A0A1S1UA40"/>
<accession>A0A1S1UA40</accession>
<evidence type="ECO:0000256" key="7">
    <source>
        <dbReference type="ARBA" id="ARBA00025046"/>
    </source>
</evidence>
<evidence type="ECO:0000256" key="8">
    <source>
        <dbReference type="ARBA" id="ARBA00047973"/>
    </source>
</evidence>
<dbReference type="NCBIfam" id="NF006875">
    <property type="entry name" value="PRK09372.1"/>
    <property type="match status" value="1"/>
</dbReference>
<dbReference type="PANTHER" id="PTHR33254:SF4">
    <property type="entry name" value="4-HYDROXY-4-METHYL-2-OXOGLUTARATE ALDOLASE 3-RELATED"/>
    <property type="match status" value="1"/>
</dbReference>
<dbReference type="Proteomes" id="UP000179840">
    <property type="component" value="Unassembled WGS sequence"/>
</dbReference>
<evidence type="ECO:0000256" key="5">
    <source>
        <dbReference type="ARBA" id="ARBA00022723"/>
    </source>
</evidence>
<evidence type="ECO:0000256" key="1">
    <source>
        <dbReference type="ARBA" id="ARBA00001342"/>
    </source>
</evidence>
<dbReference type="RefSeq" id="WP_071076434.1">
    <property type="nucleotide sequence ID" value="NZ_LFKP01000005.1"/>
</dbReference>
<dbReference type="GO" id="GO:0051252">
    <property type="term" value="P:regulation of RNA metabolic process"/>
    <property type="evidence" value="ECO:0007669"/>
    <property type="project" value="InterPro"/>
</dbReference>
<dbReference type="GO" id="GO:0008948">
    <property type="term" value="F:oxaloacetate decarboxylase activity"/>
    <property type="evidence" value="ECO:0007669"/>
    <property type="project" value="UniProtKB-EC"/>
</dbReference>
<dbReference type="InterPro" id="IPR010203">
    <property type="entry name" value="RraA"/>
</dbReference>
<protein>
    <recommendedName>
        <fullName evidence="10">4-hydroxy-4-methyl-2-oxoglutarate aldolase</fullName>
        <shortName evidence="10">HMG aldolase</shortName>
        <ecNumber evidence="10">4.1.1.112</ecNumber>
        <ecNumber evidence="10">4.1.3.17</ecNumber>
    </recommendedName>
    <alternativeName>
        <fullName evidence="10">Oxaloacetate decarboxylase</fullName>
    </alternativeName>
</protein>
<dbReference type="EMBL" id="LFKP01000005">
    <property type="protein sequence ID" value="OHV97305.1"/>
    <property type="molecule type" value="Genomic_DNA"/>
</dbReference>
<evidence type="ECO:0000256" key="3">
    <source>
        <dbReference type="ARBA" id="ARBA00008621"/>
    </source>
</evidence>
<dbReference type="GO" id="GO:0008428">
    <property type="term" value="F:ribonuclease inhibitor activity"/>
    <property type="evidence" value="ECO:0007669"/>
    <property type="project" value="InterPro"/>
</dbReference>
<comment type="caution">
    <text evidence="11">The sequence shown here is derived from an EMBL/GenBank/DDBJ whole genome shotgun (WGS) entry which is preliminary data.</text>
</comment>
<dbReference type="Gene3D" id="3.50.30.40">
    <property type="entry name" value="Ribonuclease E inhibitor RraA/RraA-like"/>
    <property type="match status" value="1"/>
</dbReference>
<dbReference type="CDD" id="cd16841">
    <property type="entry name" value="RraA_family"/>
    <property type="match status" value="1"/>
</dbReference>
<dbReference type="SUPFAM" id="SSF89562">
    <property type="entry name" value="RraA-like"/>
    <property type="match status" value="1"/>
</dbReference>
<comment type="catalytic activity">
    <reaction evidence="8 10">
        <text>oxaloacetate + H(+) = pyruvate + CO2</text>
        <dbReference type="Rhea" id="RHEA:15641"/>
        <dbReference type="ChEBI" id="CHEBI:15361"/>
        <dbReference type="ChEBI" id="CHEBI:15378"/>
        <dbReference type="ChEBI" id="CHEBI:16452"/>
        <dbReference type="ChEBI" id="CHEBI:16526"/>
        <dbReference type="EC" id="4.1.1.112"/>
    </reaction>
</comment>
<evidence type="ECO:0000256" key="9">
    <source>
        <dbReference type="PIRSR" id="PIRSR605493-1"/>
    </source>
</evidence>
<keyword evidence="5 9" id="KW-0479">Metal-binding</keyword>
<dbReference type="EC" id="4.1.3.17" evidence="10"/>
<sequence length="164" mass="17364">MTFATTDLCDDHAAMLDDGTLAVLPPVYRAFGQRVRFSGPATTLQVFEDNALVRSTLETPGQGHVLVIDGGGSLRRALVGGQLGVLAESNGWAGIVVDGCIRDSEEINVCQIGVRALATHPRKSNKTGAGQRDVRVQISGVAVHPGDWIYADADGILVARQELD</sequence>
<evidence type="ECO:0000313" key="12">
    <source>
        <dbReference type="Proteomes" id="UP000179840"/>
    </source>
</evidence>
<evidence type="ECO:0000256" key="10">
    <source>
        <dbReference type="RuleBase" id="RU004338"/>
    </source>
</evidence>
<dbReference type="EC" id="4.1.1.112" evidence="10"/>
<reference evidence="11 12" key="1">
    <citation type="submission" date="2015-06" db="EMBL/GenBank/DDBJ databases">
        <title>Draft genome sequencing of a biphenyl-degrading bacterium, Janthinobacterium lividum MEG1.</title>
        <authorList>
            <person name="Shimodaira J."/>
            <person name="Hatta T."/>
        </authorList>
    </citation>
    <scope>NUCLEOTIDE SEQUENCE [LARGE SCALE GENOMIC DNA]</scope>
    <source>
        <strain evidence="11 12">MEG1</strain>
    </source>
</reference>
<evidence type="ECO:0000256" key="6">
    <source>
        <dbReference type="ARBA" id="ARBA00023239"/>
    </source>
</evidence>
<name>A0A1S1UA40_9BURK</name>
<organism evidence="11 12">
    <name type="scientific">Janthinobacterium lividum</name>
    <dbReference type="NCBI Taxonomy" id="29581"/>
    <lineage>
        <taxon>Bacteria</taxon>
        <taxon>Pseudomonadati</taxon>
        <taxon>Pseudomonadota</taxon>
        <taxon>Betaproteobacteria</taxon>
        <taxon>Burkholderiales</taxon>
        <taxon>Oxalobacteraceae</taxon>
        <taxon>Janthinobacterium</taxon>
    </lineage>
</organism>
<proteinExistence type="inferred from homology"/>